<reference evidence="10" key="1">
    <citation type="submission" date="2007-04" db="EMBL/GenBank/DDBJ databases">
        <title>Analysis of the immune-related transcriptome of an bilaterian model, the marine annelid Platynereis dumerilii.</title>
        <authorList>
            <person name="Altincicek B."/>
            <person name="Vilcinskas A."/>
        </authorList>
    </citation>
    <scope>NUCLEOTIDE SEQUENCE</scope>
    <source>
        <strain evidence="10">Hauenschild</strain>
        <tissue evidence="10">Whole animal</tissue>
    </source>
</reference>
<keyword evidence="6 9" id="KW-0472">Membrane</keyword>
<dbReference type="PANTHER" id="PTHR11616">
    <property type="entry name" value="SODIUM/CHLORIDE DEPENDENT TRANSPORTER"/>
    <property type="match status" value="1"/>
</dbReference>
<sequence length="124" mass="14082">KAYANGGASFLIPYVIMLLFAGLPLFFMEMALGQFTSLGPISVWRVAPFFSGLGWAMVIISFLVCIYYNMIIAYTLYYIFASFTSRLPWSDCKEEWLEFGCTPRGTNATMRNMTREMCADLKAM</sequence>
<evidence type="ECO:0000256" key="1">
    <source>
        <dbReference type="ARBA" id="ARBA00004141"/>
    </source>
</evidence>
<evidence type="ECO:0000256" key="3">
    <source>
        <dbReference type="ARBA" id="ARBA00022448"/>
    </source>
</evidence>
<accession>A4VB21</accession>
<dbReference type="GO" id="GO:0089718">
    <property type="term" value="P:amino acid import across plasma membrane"/>
    <property type="evidence" value="ECO:0007669"/>
    <property type="project" value="TreeGrafter"/>
</dbReference>
<evidence type="ECO:0000256" key="6">
    <source>
        <dbReference type="ARBA" id="ARBA00023136"/>
    </source>
</evidence>
<comment type="subcellular location">
    <subcellularLocation>
        <location evidence="1">Membrane</location>
        <topology evidence="1">Multi-pass membrane protein</topology>
    </subcellularLocation>
</comment>
<keyword evidence="7" id="KW-0325">Glycoprotein</keyword>
<evidence type="ECO:0000256" key="4">
    <source>
        <dbReference type="ARBA" id="ARBA00022692"/>
    </source>
</evidence>
<protein>
    <submittedName>
        <fullName evidence="10">Uncharacterized protein</fullName>
    </submittedName>
</protein>
<comment type="similarity">
    <text evidence="2">Belongs to the sodium:neurotransmitter symporter (SNF) (TC 2.A.22) family.</text>
</comment>
<dbReference type="SUPFAM" id="SSF161070">
    <property type="entry name" value="SNF-like"/>
    <property type="match status" value="1"/>
</dbReference>
<evidence type="ECO:0000256" key="9">
    <source>
        <dbReference type="SAM" id="Phobius"/>
    </source>
</evidence>
<name>A4VB21_PLADU</name>
<feature type="disulfide bond" evidence="8">
    <location>
        <begin position="92"/>
        <end position="101"/>
    </location>
</feature>
<feature type="transmembrane region" description="Helical" evidence="9">
    <location>
        <begin position="53"/>
        <end position="80"/>
    </location>
</feature>
<evidence type="ECO:0000256" key="7">
    <source>
        <dbReference type="ARBA" id="ARBA00023180"/>
    </source>
</evidence>
<keyword evidence="8" id="KW-1015">Disulfide bond</keyword>
<feature type="non-terminal residue" evidence="10">
    <location>
        <position position="124"/>
    </location>
</feature>
<dbReference type="AlphaFoldDB" id="A4VB21"/>
<dbReference type="EMBL" id="AM697704">
    <property type="protein sequence ID" value="CAM91792.1"/>
    <property type="molecule type" value="mRNA"/>
</dbReference>
<evidence type="ECO:0000256" key="5">
    <source>
        <dbReference type="ARBA" id="ARBA00022989"/>
    </source>
</evidence>
<evidence type="ECO:0000256" key="2">
    <source>
        <dbReference type="ARBA" id="ARBA00006459"/>
    </source>
</evidence>
<feature type="transmembrane region" description="Helical" evidence="9">
    <location>
        <begin position="12"/>
        <end position="33"/>
    </location>
</feature>
<organism evidence="10">
    <name type="scientific">Platynereis dumerilii</name>
    <name type="common">Dumeril's clam worm</name>
    <dbReference type="NCBI Taxonomy" id="6359"/>
    <lineage>
        <taxon>Eukaryota</taxon>
        <taxon>Metazoa</taxon>
        <taxon>Spiralia</taxon>
        <taxon>Lophotrochozoa</taxon>
        <taxon>Annelida</taxon>
        <taxon>Polychaeta</taxon>
        <taxon>Errantia</taxon>
        <taxon>Phyllodocida</taxon>
        <taxon>Nereididae</taxon>
        <taxon>Platynereis</taxon>
    </lineage>
</organism>
<dbReference type="InterPro" id="IPR000175">
    <property type="entry name" value="Na/ntran_symport"/>
</dbReference>
<dbReference type="InterPro" id="IPR037272">
    <property type="entry name" value="SNS_sf"/>
</dbReference>
<dbReference type="PRINTS" id="PR00176">
    <property type="entry name" value="NANEUSMPORT"/>
</dbReference>
<dbReference type="Pfam" id="PF00209">
    <property type="entry name" value="SNF"/>
    <property type="match status" value="1"/>
</dbReference>
<evidence type="ECO:0000313" key="10">
    <source>
        <dbReference type="EMBL" id="CAM91792.1"/>
    </source>
</evidence>
<keyword evidence="3" id="KW-0813">Transport</keyword>
<dbReference type="PANTHER" id="PTHR11616:SF321">
    <property type="entry name" value="SODIUM-DEPENDENT NUTRIENT AMINO ACID TRANSPORTER 1-RELATED"/>
    <property type="match status" value="1"/>
</dbReference>
<proteinExistence type="evidence at transcript level"/>
<evidence type="ECO:0000256" key="8">
    <source>
        <dbReference type="PIRSR" id="PIRSR600175-2"/>
    </source>
</evidence>
<keyword evidence="5 9" id="KW-1133">Transmembrane helix</keyword>
<keyword evidence="4 9" id="KW-0812">Transmembrane</keyword>
<dbReference type="GO" id="GO:0005886">
    <property type="term" value="C:plasma membrane"/>
    <property type="evidence" value="ECO:0007669"/>
    <property type="project" value="TreeGrafter"/>
</dbReference>
<feature type="non-terminal residue" evidence="10">
    <location>
        <position position="1"/>
    </location>
</feature>
<dbReference type="GO" id="GO:0005283">
    <property type="term" value="F:amino acid:sodium symporter activity"/>
    <property type="evidence" value="ECO:0007669"/>
    <property type="project" value="TreeGrafter"/>
</dbReference>
<dbReference type="PROSITE" id="PS50267">
    <property type="entry name" value="NA_NEUROTRAN_SYMP_3"/>
    <property type="match status" value="1"/>
</dbReference>